<feature type="transmembrane region" description="Helical" evidence="9">
    <location>
        <begin position="850"/>
        <end position="873"/>
    </location>
</feature>
<dbReference type="GO" id="GO:0005886">
    <property type="term" value="C:plasma membrane"/>
    <property type="evidence" value="ECO:0007669"/>
    <property type="project" value="UniProtKB-SubCell"/>
</dbReference>
<dbReference type="NCBIfam" id="NF009585">
    <property type="entry name" value="PRK13024.1-5"/>
    <property type="match status" value="1"/>
</dbReference>
<comment type="subunit">
    <text evidence="10">Forms a complex with SecD. Part of the essential Sec protein translocation apparatus which comprises SecA, SecYEG and auxiliary proteins SecDF. Other proteins may also be involved.</text>
</comment>
<dbReference type="STRING" id="655355.SAMN05216283_102273"/>
<dbReference type="AlphaFoldDB" id="A0A1I2EYP7"/>
<gene>
    <name evidence="10" type="primary">secF</name>
    <name evidence="9" type="synonym">secD</name>
    <name evidence="15" type="ORF">SAMN05216283_102273</name>
</gene>
<feature type="transmembrane region" description="Helical" evidence="9">
    <location>
        <begin position="566"/>
        <end position="586"/>
    </location>
</feature>
<dbReference type="InterPro" id="IPR022645">
    <property type="entry name" value="SecD/SecF_bac"/>
</dbReference>
<keyword evidence="2 9" id="KW-0813">Transport</keyword>
<dbReference type="InterPro" id="IPR022646">
    <property type="entry name" value="SecD/SecF_CS"/>
</dbReference>
<feature type="transmembrane region" description="Helical" evidence="9">
    <location>
        <begin position="936"/>
        <end position="954"/>
    </location>
</feature>
<dbReference type="RefSeq" id="WP_093918946.1">
    <property type="nucleotide sequence ID" value="NZ_FONW01000002.1"/>
</dbReference>
<evidence type="ECO:0000256" key="3">
    <source>
        <dbReference type="ARBA" id="ARBA00022475"/>
    </source>
</evidence>
<feature type="transmembrane region" description="Helical" evidence="9">
    <location>
        <begin position="826"/>
        <end position="843"/>
    </location>
</feature>
<feature type="transmembrane region" description="Helical" evidence="9">
    <location>
        <begin position="542"/>
        <end position="560"/>
    </location>
</feature>
<dbReference type="Gene3D" id="3.30.1360.200">
    <property type="match status" value="1"/>
</dbReference>
<dbReference type="Pfam" id="PF07549">
    <property type="entry name" value="Sec_GG"/>
    <property type="match status" value="2"/>
</dbReference>
<comment type="similarity">
    <text evidence="10">Belongs to the SecD/SecF family. SecF subfamily.</text>
</comment>
<dbReference type="EMBL" id="FONW01000002">
    <property type="protein sequence ID" value="SFE97747.1"/>
    <property type="molecule type" value="Genomic_DNA"/>
</dbReference>
<dbReference type="GO" id="GO:0006605">
    <property type="term" value="P:protein targeting"/>
    <property type="evidence" value="ECO:0007669"/>
    <property type="project" value="UniProtKB-UniRule"/>
</dbReference>
<dbReference type="HAMAP" id="MF_01463_B">
    <property type="entry name" value="SecD_B"/>
    <property type="match status" value="1"/>
</dbReference>
<feature type="compositionally biased region" description="Acidic residues" evidence="11">
    <location>
        <begin position="269"/>
        <end position="286"/>
    </location>
</feature>
<feature type="domain" description="Protein translocase subunit SecDF P1" evidence="13">
    <location>
        <begin position="181"/>
        <end position="237"/>
    </location>
</feature>
<feature type="transmembrane region" description="Helical" evidence="9">
    <location>
        <begin position="635"/>
        <end position="659"/>
    </location>
</feature>
<comment type="caution">
    <text evidence="9">Lacks conserved residue(s) required for the propagation of feature annotation.</text>
</comment>
<keyword evidence="16" id="KW-1185">Reference proteome</keyword>
<dbReference type="Pfam" id="PF22599">
    <property type="entry name" value="SecDF_P1_head"/>
    <property type="match status" value="1"/>
</dbReference>
<dbReference type="NCBIfam" id="TIGR01129">
    <property type="entry name" value="secD"/>
    <property type="match status" value="1"/>
</dbReference>
<comment type="similarity">
    <text evidence="9">Belongs to the SecD/SecF family. SecD subfamily.</text>
</comment>
<feature type="transmembrane region" description="Helical" evidence="9">
    <location>
        <begin position="511"/>
        <end position="530"/>
    </location>
</feature>
<dbReference type="GO" id="GO:0043952">
    <property type="term" value="P:protein transport by the Sec complex"/>
    <property type="evidence" value="ECO:0007669"/>
    <property type="project" value="UniProtKB-UniRule"/>
</dbReference>
<feature type="domain" description="Protein export membrane protein SecD/SecF C-terminal" evidence="12">
    <location>
        <begin position="802"/>
        <end position="988"/>
    </location>
</feature>
<dbReference type="InterPro" id="IPR048634">
    <property type="entry name" value="SecD_SecF_C"/>
</dbReference>
<dbReference type="InterPro" id="IPR022813">
    <property type="entry name" value="SecD/SecF_arch_bac"/>
</dbReference>
<keyword evidence="3 9" id="KW-1003">Cell membrane</keyword>
<dbReference type="NCBIfam" id="TIGR00916">
    <property type="entry name" value="2A0604s01"/>
    <property type="match status" value="2"/>
</dbReference>
<evidence type="ECO:0000256" key="2">
    <source>
        <dbReference type="ARBA" id="ARBA00022448"/>
    </source>
</evidence>
<dbReference type="GO" id="GO:0065002">
    <property type="term" value="P:intracellular protein transmembrane transport"/>
    <property type="evidence" value="ECO:0007669"/>
    <property type="project" value="UniProtKB-UniRule"/>
</dbReference>
<dbReference type="InterPro" id="IPR048631">
    <property type="entry name" value="SecD_1st"/>
</dbReference>
<keyword evidence="4 9" id="KW-0812">Transmembrane</keyword>
<evidence type="ECO:0000259" key="14">
    <source>
        <dbReference type="Pfam" id="PF22599"/>
    </source>
</evidence>
<dbReference type="SUPFAM" id="SSF82866">
    <property type="entry name" value="Multidrug efflux transporter AcrB transmembrane domain"/>
    <property type="match status" value="2"/>
</dbReference>
<feature type="domain" description="SecDF P1 head subdomain" evidence="14">
    <location>
        <begin position="393"/>
        <end position="489"/>
    </location>
</feature>
<dbReference type="Pfam" id="PF21760">
    <property type="entry name" value="SecD_1st"/>
    <property type="match status" value="1"/>
</dbReference>
<dbReference type="NCBIfam" id="TIGR00966">
    <property type="entry name" value="transloc_SecF"/>
    <property type="match status" value="1"/>
</dbReference>
<comment type="function">
    <text evidence="9">Part of the Sec protein translocase complex. Interacts with the SecYEG preprotein conducting channel. SecDF uses the proton motive force (PMF) to complete protein translocation after the ATP-dependent function of SecA.</text>
</comment>
<evidence type="ECO:0000256" key="9">
    <source>
        <dbReference type="HAMAP-Rule" id="MF_01463"/>
    </source>
</evidence>
<keyword evidence="5 9" id="KW-0653">Protein transport</keyword>
<evidence type="ECO:0000256" key="4">
    <source>
        <dbReference type="ARBA" id="ARBA00022692"/>
    </source>
</evidence>
<sequence length="998" mass="109987">MQNKGLIRTFAILLALVCVYQLTFTYKARQVERNAEEYAQGDPVKLRNYMDSISGEEVYNLLGLRSYSYKEVKALEMNLGLDLKGGMNVTLEVSVVDLIKSLSNYSADTTFNAAIKRAQALQLDSQEDFVTLFGRAFEEVDPNARLAAIFNTLELKDKVKYNSSNSEVLDVIRKETDAAIDNSFNIIRTRIDRFGVAQPNVQPLQTRGRILVELPGVDNPERVRKLLQGTAKLEFWETWDNSEVYPYMLQINEQLKDVLNLEASTTATETEETATADDAEATTEGDGSLLEELETEEADSTAALDNMADFRKNFPLFAVLTPSTTADGQLFPGPVVGTAHAKDTSAVNSYLSMPQVKSVIPRSLTFKWTSKAVDDAGNFFRLIAIKVTSRDGRAPLEGDVIVDARQDYEQFGSRPEVSMTMNSEGAKTWARLTKENIGKSIAIVLDGYVRSFPNVNGEITGGRSSITGLETVEEAKDLANILKSGKMPAPARILQEEIVGPSLGQEAINSGMWSFAIAFILVLAYMLFFYSKKAGLTANMALLANLFFVIGVLASIGAVLTLPGIAGIVLTIGMSVDANVLIYERIQEERKAGKGLKLAIADGYKNAYSAIIDGQVTTLLTGVVLYLFGSGPIKGFATTLMIGIFTSLFSAIFLTRLIFERQLGKDAKITFASKMTDNWLRNTHIKFLEKRKIAYLISGSLIVISIFSFVTRGFNYGIDFKGGRTYVVRFDDDVKVAEVGKALNAVYGEAPEVKTFGGNNQVKITTEYKIDELTDDVDNEVEQLLLKGLQDGGFIGQMNMDTFVKDHRMSSQKVGPTISDDIKNDALIAISFSLLIIFLYILIRFRNWQYGLGAVAALAHDTIIVLGLFSLFHGFLPFSLEIDQAFIAAILTVLGYSINDTVVVFDRIREYMGLHPKRNREENVDSALNSTLRRTFSTSLSTFVVLLAIFLFGGTSIQGFTFALLVGVVIGTYSSLFIATPVAFDTQKRAAKVVAKRK</sequence>
<accession>A0A1I2EYP7</accession>
<evidence type="ECO:0000256" key="11">
    <source>
        <dbReference type="SAM" id="MobiDB-lite"/>
    </source>
</evidence>
<comment type="subcellular location">
    <subcellularLocation>
        <location evidence="1 9">Cell membrane</location>
        <topology evidence="1 9">Multi-pass membrane protein</topology>
    </subcellularLocation>
</comment>
<dbReference type="Proteomes" id="UP000198964">
    <property type="component" value="Unassembled WGS sequence"/>
</dbReference>
<evidence type="ECO:0000259" key="13">
    <source>
        <dbReference type="Pfam" id="PF21760"/>
    </source>
</evidence>
<evidence type="ECO:0000256" key="7">
    <source>
        <dbReference type="ARBA" id="ARBA00023010"/>
    </source>
</evidence>
<feature type="domain" description="Protein export membrane protein SecD/SecF C-terminal" evidence="12">
    <location>
        <begin position="491"/>
        <end position="658"/>
    </location>
</feature>
<dbReference type="Gene3D" id="3.30.70.3220">
    <property type="match status" value="1"/>
</dbReference>
<protein>
    <recommendedName>
        <fullName evidence="9 10">Multifunctional fusion protein</fullName>
    </recommendedName>
    <domain>
        <recommendedName>
            <fullName evidence="9">Protein translocase subunit SecD</fullName>
        </recommendedName>
    </domain>
    <domain>
        <recommendedName>
            <fullName evidence="10">Protein-export membrane protein SecF</fullName>
        </recommendedName>
    </domain>
</protein>
<dbReference type="Pfam" id="PF02355">
    <property type="entry name" value="SecD_SecF_C"/>
    <property type="match status" value="2"/>
</dbReference>
<reference evidence="15 16" key="1">
    <citation type="submission" date="2016-10" db="EMBL/GenBank/DDBJ databases">
        <authorList>
            <person name="de Groot N.N."/>
        </authorList>
    </citation>
    <scope>NUCLEOTIDE SEQUENCE [LARGE SCALE GENOMIC DNA]</scope>
    <source>
        <strain evidence="15 16">CGMCC 1.9156</strain>
    </source>
</reference>
<dbReference type="InterPro" id="IPR054384">
    <property type="entry name" value="SecDF_P1_head"/>
</dbReference>
<feature type="transmembrane region" description="Helical" evidence="9">
    <location>
        <begin position="693"/>
        <end position="711"/>
    </location>
</feature>
<evidence type="ECO:0000259" key="12">
    <source>
        <dbReference type="Pfam" id="PF02355"/>
    </source>
</evidence>
<proteinExistence type="inferred from homology"/>
<evidence type="ECO:0000313" key="15">
    <source>
        <dbReference type="EMBL" id="SFE97747.1"/>
    </source>
</evidence>
<evidence type="ECO:0000256" key="10">
    <source>
        <dbReference type="HAMAP-Rule" id="MF_01464"/>
    </source>
</evidence>
<dbReference type="InterPro" id="IPR055344">
    <property type="entry name" value="SecD_SecF_C_bact"/>
</dbReference>
<dbReference type="PRINTS" id="PR01755">
    <property type="entry name" value="SECFTRNLCASE"/>
</dbReference>
<evidence type="ECO:0000256" key="8">
    <source>
        <dbReference type="ARBA" id="ARBA00023136"/>
    </source>
</evidence>
<organism evidence="15 16">
    <name type="scientific">Sunxiuqinia elliptica</name>
    <dbReference type="NCBI Taxonomy" id="655355"/>
    <lineage>
        <taxon>Bacteria</taxon>
        <taxon>Pseudomonadati</taxon>
        <taxon>Bacteroidota</taxon>
        <taxon>Bacteroidia</taxon>
        <taxon>Marinilabiliales</taxon>
        <taxon>Prolixibacteraceae</taxon>
        <taxon>Sunxiuqinia</taxon>
    </lineage>
</organism>
<keyword evidence="6 9" id="KW-1133">Transmembrane helix</keyword>
<feature type="transmembrane region" description="Helical" evidence="9">
    <location>
        <begin position="607"/>
        <end position="629"/>
    </location>
</feature>
<evidence type="ECO:0000256" key="6">
    <source>
        <dbReference type="ARBA" id="ARBA00022989"/>
    </source>
</evidence>
<keyword evidence="7 9" id="KW-0811">Translocation</keyword>
<dbReference type="PANTHER" id="PTHR30081">
    <property type="entry name" value="PROTEIN-EXPORT MEMBRANE PROTEIN SEC"/>
    <property type="match status" value="1"/>
</dbReference>
<dbReference type="PANTHER" id="PTHR30081:SF1">
    <property type="entry name" value="PROTEIN TRANSLOCASE SUBUNIT SECD"/>
    <property type="match status" value="1"/>
</dbReference>
<dbReference type="InterPro" id="IPR005791">
    <property type="entry name" value="SecD"/>
</dbReference>
<dbReference type="Gene3D" id="1.20.1640.10">
    <property type="entry name" value="Multidrug efflux transporter AcrB transmembrane domain"/>
    <property type="match status" value="2"/>
</dbReference>
<dbReference type="InterPro" id="IPR005665">
    <property type="entry name" value="SecF_bac"/>
</dbReference>
<dbReference type="GO" id="GO:0015450">
    <property type="term" value="F:protein-transporting ATPase activity"/>
    <property type="evidence" value="ECO:0007669"/>
    <property type="project" value="InterPro"/>
</dbReference>
<evidence type="ECO:0000256" key="5">
    <source>
        <dbReference type="ARBA" id="ARBA00022927"/>
    </source>
</evidence>
<dbReference type="HAMAP" id="MF_01464_B">
    <property type="entry name" value="SecF_B"/>
    <property type="match status" value="1"/>
</dbReference>
<name>A0A1I2EYP7_9BACT</name>
<keyword evidence="8 9" id="KW-0472">Membrane</keyword>
<evidence type="ECO:0000313" key="16">
    <source>
        <dbReference type="Proteomes" id="UP000198964"/>
    </source>
</evidence>
<feature type="region of interest" description="Disordered" evidence="11">
    <location>
        <begin position="266"/>
        <end position="286"/>
    </location>
</feature>
<comment type="subunit">
    <text evidence="9">Forms a complex with SecF. Part of the essential Sec protein translocation apparatus which comprises SecA, SecYEG and auxiliary proteins SecDF. Other proteins may also be involved.</text>
</comment>
<feature type="transmembrane region" description="Helical" evidence="9">
    <location>
        <begin position="885"/>
        <end position="905"/>
    </location>
</feature>
<evidence type="ECO:0000256" key="1">
    <source>
        <dbReference type="ARBA" id="ARBA00004651"/>
    </source>
</evidence>
<dbReference type="FunFam" id="1.20.1640.10:FF:000004">
    <property type="entry name" value="Protein translocase subunit SecD"/>
    <property type="match status" value="1"/>
</dbReference>
<feature type="transmembrane region" description="Helical" evidence="9">
    <location>
        <begin position="960"/>
        <end position="984"/>
    </location>
</feature>